<dbReference type="GO" id="GO:0005737">
    <property type="term" value="C:cytoplasm"/>
    <property type="evidence" value="ECO:0000318"/>
    <property type="project" value="GO_Central"/>
</dbReference>
<feature type="region of interest" description="Disordered" evidence="6">
    <location>
        <begin position="261"/>
        <end position="311"/>
    </location>
</feature>
<dbReference type="InterPro" id="IPR008166">
    <property type="entry name" value="Glyco_transf_92"/>
</dbReference>
<keyword evidence="4" id="KW-0808">Transferase</keyword>
<dbReference type="EMBL" id="CM008967">
    <property type="protein sequence ID" value="PNW83026.1"/>
    <property type="molecule type" value="Genomic_DNA"/>
</dbReference>
<keyword evidence="5" id="KW-0472">Membrane</keyword>
<feature type="compositionally biased region" description="Low complexity" evidence="6">
    <location>
        <begin position="95"/>
        <end position="105"/>
    </location>
</feature>
<dbReference type="OMA" id="GVHKCEF"/>
<dbReference type="GeneID" id="5716925"/>
<organism evidence="7 8">
    <name type="scientific">Chlamydomonas reinhardtii</name>
    <name type="common">Chlamydomonas smithii</name>
    <dbReference type="NCBI Taxonomy" id="3055"/>
    <lineage>
        <taxon>Eukaryota</taxon>
        <taxon>Viridiplantae</taxon>
        <taxon>Chlorophyta</taxon>
        <taxon>core chlorophytes</taxon>
        <taxon>Chlorophyceae</taxon>
        <taxon>CS clade</taxon>
        <taxon>Chlamydomonadales</taxon>
        <taxon>Chlamydomonadaceae</taxon>
        <taxon>Chlamydomonas</taxon>
    </lineage>
</organism>
<feature type="region of interest" description="Disordered" evidence="6">
    <location>
        <begin position="715"/>
        <end position="734"/>
    </location>
</feature>
<gene>
    <name evidence="7" type="ORF">CHLRE_06g303572v5</name>
</gene>
<feature type="region of interest" description="Disordered" evidence="6">
    <location>
        <begin position="342"/>
        <end position="377"/>
    </location>
</feature>
<proteinExistence type="inferred from homology"/>
<evidence type="ECO:0008006" key="9">
    <source>
        <dbReference type="Google" id="ProtNLM"/>
    </source>
</evidence>
<keyword evidence="8" id="KW-1185">Reference proteome</keyword>
<evidence type="ECO:0000256" key="4">
    <source>
        <dbReference type="ARBA" id="ARBA00022679"/>
    </source>
</evidence>
<dbReference type="Pfam" id="PF01697">
    <property type="entry name" value="Glyco_transf_92"/>
    <property type="match status" value="1"/>
</dbReference>
<evidence type="ECO:0000256" key="2">
    <source>
        <dbReference type="ARBA" id="ARBA00007647"/>
    </source>
</evidence>
<dbReference type="OrthoDB" id="537403at2759"/>
<dbReference type="GO" id="GO:0016020">
    <property type="term" value="C:membrane"/>
    <property type="evidence" value="ECO:0007669"/>
    <property type="project" value="UniProtKB-SubCell"/>
</dbReference>
<feature type="region of interest" description="Disordered" evidence="6">
    <location>
        <begin position="602"/>
        <end position="630"/>
    </location>
</feature>
<reference evidence="7 8" key="1">
    <citation type="journal article" date="2007" name="Science">
        <title>The Chlamydomonas genome reveals the evolution of key animal and plant functions.</title>
        <authorList>
            <person name="Merchant S.S."/>
            <person name="Prochnik S.E."/>
            <person name="Vallon O."/>
            <person name="Harris E.H."/>
            <person name="Karpowicz S.J."/>
            <person name="Witman G.B."/>
            <person name="Terry A."/>
            <person name="Salamov A."/>
            <person name="Fritz-Laylin L.K."/>
            <person name="Marechal-Drouard L."/>
            <person name="Marshall W.F."/>
            <person name="Qu L.H."/>
            <person name="Nelson D.R."/>
            <person name="Sanderfoot A.A."/>
            <person name="Spalding M.H."/>
            <person name="Kapitonov V.V."/>
            <person name="Ren Q."/>
            <person name="Ferris P."/>
            <person name="Lindquist E."/>
            <person name="Shapiro H."/>
            <person name="Lucas S.M."/>
            <person name="Grimwood J."/>
            <person name="Schmutz J."/>
            <person name="Cardol P."/>
            <person name="Cerutti H."/>
            <person name="Chanfreau G."/>
            <person name="Chen C.L."/>
            <person name="Cognat V."/>
            <person name="Croft M.T."/>
            <person name="Dent R."/>
            <person name="Dutcher S."/>
            <person name="Fernandez E."/>
            <person name="Fukuzawa H."/>
            <person name="Gonzalez-Ballester D."/>
            <person name="Gonzalez-Halphen D."/>
            <person name="Hallmann A."/>
            <person name="Hanikenne M."/>
            <person name="Hippler M."/>
            <person name="Inwood W."/>
            <person name="Jabbari K."/>
            <person name="Kalanon M."/>
            <person name="Kuras R."/>
            <person name="Lefebvre P.A."/>
            <person name="Lemaire S.D."/>
            <person name="Lobanov A.V."/>
            <person name="Lohr M."/>
            <person name="Manuell A."/>
            <person name="Meier I."/>
            <person name="Mets L."/>
            <person name="Mittag M."/>
            <person name="Mittelmeier T."/>
            <person name="Moroney J.V."/>
            <person name="Moseley J."/>
            <person name="Napoli C."/>
            <person name="Nedelcu A.M."/>
            <person name="Niyogi K."/>
            <person name="Novoselov S.V."/>
            <person name="Paulsen I.T."/>
            <person name="Pazour G."/>
            <person name="Purton S."/>
            <person name="Ral J.P."/>
            <person name="Riano-Pachon D.M."/>
            <person name="Riekhof W."/>
            <person name="Rymarquis L."/>
            <person name="Schroda M."/>
            <person name="Stern D."/>
            <person name="Umen J."/>
            <person name="Willows R."/>
            <person name="Wilson N."/>
            <person name="Zimmer S.L."/>
            <person name="Allmer J."/>
            <person name="Balk J."/>
            <person name="Bisova K."/>
            <person name="Chen C.J."/>
            <person name="Elias M."/>
            <person name="Gendler K."/>
            <person name="Hauser C."/>
            <person name="Lamb M.R."/>
            <person name="Ledford H."/>
            <person name="Long J.C."/>
            <person name="Minagawa J."/>
            <person name="Page M.D."/>
            <person name="Pan J."/>
            <person name="Pootakham W."/>
            <person name="Roje S."/>
            <person name="Rose A."/>
            <person name="Stahlberg E."/>
            <person name="Terauchi A.M."/>
            <person name="Yang P."/>
            <person name="Ball S."/>
            <person name="Bowler C."/>
            <person name="Dieckmann C.L."/>
            <person name="Gladyshev V.N."/>
            <person name="Green P."/>
            <person name="Jorgensen R."/>
            <person name="Mayfield S."/>
            <person name="Mueller-Roeber B."/>
            <person name="Rajamani S."/>
            <person name="Sayre R.T."/>
            <person name="Brokstein P."/>
            <person name="Dubchak I."/>
            <person name="Goodstein D."/>
            <person name="Hornick L."/>
            <person name="Huang Y.W."/>
            <person name="Jhaveri J."/>
            <person name="Luo Y."/>
            <person name="Martinez D."/>
            <person name="Ngau W.C."/>
            <person name="Otillar B."/>
            <person name="Poliakov A."/>
            <person name="Porter A."/>
            <person name="Szajkowski L."/>
            <person name="Werner G."/>
            <person name="Zhou K."/>
            <person name="Grigoriev I.V."/>
            <person name="Rokhsar D.S."/>
            <person name="Grossman A.R."/>
        </authorList>
    </citation>
    <scope>NUCLEOTIDE SEQUENCE [LARGE SCALE GENOMIC DNA]</scope>
    <source>
        <strain evidence="8">CC-503</strain>
    </source>
</reference>
<protein>
    <recommendedName>
        <fullName evidence="9">Glycosyltransferase family 92 protein</fullName>
    </recommendedName>
</protein>
<feature type="compositionally biased region" description="Polar residues" evidence="6">
    <location>
        <begin position="42"/>
        <end position="52"/>
    </location>
</feature>
<dbReference type="ExpressionAtlas" id="A0A2K3DR69">
    <property type="expression patterns" value="baseline and differential"/>
</dbReference>
<keyword evidence="3" id="KW-0328">Glycosyltransferase</keyword>
<dbReference type="Proteomes" id="UP000006906">
    <property type="component" value="Chromosome 6"/>
</dbReference>
<evidence type="ECO:0000256" key="5">
    <source>
        <dbReference type="ARBA" id="ARBA00023136"/>
    </source>
</evidence>
<dbReference type="GO" id="GO:0016757">
    <property type="term" value="F:glycosyltransferase activity"/>
    <property type="evidence" value="ECO:0000318"/>
    <property type="project" value="GO_Central"/>
</dbReference>
<evidence type="ECO:0000256" key="3">
    <source>
        <dbReference type="ARBA" id="ARBA00022676"/>
    </source>
</evidence>
<sequence length="761" mass="79604">MGVHKCEFQGVVSGRRVRLYVFLTACIGPGVSTDGTGAPGGQQRSDSGSANSTANFYITGNTFMLLDGEPCTTTQLQQPLDTLVWAAGLLPGADSSSSSPSSSNSRRSDMQEAPGGSSVAKEQRRKLTASRREEDKGDGGSTSSAAAAHEPEAALLAEATRALVSGSQGVLTLRSRLSGTAHLLRLAVHEPHKWRNNPSLRREPGRVTGALVLTPQELQAVARGSDDSSSSSSSSSSGSSSQGGGASTLFELRAAGLDGVCGYTPRRGKRPPPPASAAPIHLTSRVPIDSPATAGDRQDGGNAGSAGMGAPRCAWLDPERQVYDVAKLEAWREKQRVSAALAAAKKRKGKDRGAVAASGRASPPPPPPAPRTGTGARPPAYVVVSPFFGLAPGDFVTLLLRHVEYHAQLGVGRHLVYVEEGEEGLAADGRVAALMAAGRLELVRWSELPVFNLPAAAAAPQDGTETGTSGAGGSDEGPRRHPYASQILTYNHALLALWHEAAVVAVLDLDEFLVTSSPQSLEAAMRACSPRGRYPPGALWVPRRSLLCTDCWQRAAGPAQALGAAAAGAALKAAFPEAQLRNATLAAAASILERRLWLEAGGQEEGASEGNRAGKGHDQDSSGGSSGGSQGHPLESYRHWFLGWHHKSVMYSHLVTYFGVHLAYIEEEGAGQGPNEGGQNPHTICRLGCMWVTHLETQLGPRVRSPLEALAQYNSGKGEAEKRNAGGGGGGGKKQKVTAVEGRYLWALQRWLGRPVAGRSL</sequence>
<comment type="subcellular location">
    <subcellularLocation>
        <location evidence="1">Membrane</location>
    </subcellularLocation>
</comment>
<feature type="region of interest" description="Disordered" evidence="6">
    <location>
        <begin position="32"/>
        <end position="52"/>
    </location>
</feature>
<evidence type="ECO:0000313" key="7">
    <source>
        <dbReference type="EMBL" id="PNW83026.1"/>
    </source>
</evidence>
<feature type="region of interest" description="Disordered" evidence="6">
    <location>
        <begin position="458"/>
        <end position="479"/>
    </location>
</feature>
<comment type="similarity">
    <text evidence="2">Belongs to the glycosyltransferase 92 family.</text>
</comment>
<dbReference type="Gramene" id="PNW83026">
    <property type="protein sequence ID" value="PNW83026"/>
    <property type="gene ID" value="CHLRE_06g303572v5"/>
</dbReference>
<evidence type="ECO:0000313" key="8">
    <source>
        <dbReference type="Proteomes" id="UP000006906"/>
    </source>
</evidence>
<evidence type="ECO:0000256" key="1">
    <source>
        <dbReference type="ARBA" id="ARBA00004370"/>
    </source>
</evidence>
<dbReference type="RefSeq" id="XP_042924365.1">
    <property type="nucleotide sequence ID" value="XM_043063659.1"/>
</dbReference>
<dbReference type="PaxDb" id="3055-EDP04988"/>
<accession>A0A2K3DR69</accession>
<dbReference type="KEGG" id="cre:CHLRE_06g303572v5"/>
<feature type="compositionally biased region" description="Low complexity" evidence="6">
    <location>
        <begin position="227"/>
        <end position="240"/>
    </location>
</feature>
<evidence type="ECO:0000256" key="6">
    <source>
        <dbReference type="SAM" id="MobiDB-lite"/>
    </source>
</evidence>
<name>A0A2K3DR69_CHLRE</name>
<feature type="region of interest" description="Disordered" evidence="6">
    <location>
        <begin position="220"/>
        <end position="246"/>
    </location>
</feature>
<dbReference type="InParanoid" id="A0A2K3DR69"/>
<dbReference type="AlphaFoldDB" id="A0A2K3DR69"/>
<feature type="region of interest" description="Disordered" evidence="6">
    <location>
        <begin position="94"/>
        <end position="148"/>
    </location>
</feature>